<dbReference type="Proteomes" id="UP000030392">
    <property type="component" value="Unassembled WGS sequence"/>
</dbReference>
<organism evidence="2 3">
    <name type="scientific">Prochlorococcus marinus str. PAC1</name>
    <dbReference type="NCBI Taxonomy" id="59924"/>
    <lineage>
        <taxon>Bacteria</taxon>
        <taxon>Bacillati</taxon>
        <taxon>Cyanobacteriota</taxon>
        <taxon>Cyanophyceae</taxon>
        <taxon>Synechococcales</taxon>
        <taxon>Prochlorococcaceae</taxon>
        <taxon>Prochlorococcus</taxon>
    </lineage>
</organism>
<gene>
    <name evidence="2" type="ORF">EV03_0871</name>
</gene>
<evidence type="ECO:0000313" key="2">
    <source>
        <dbReference type="EMBL" id="KGG20934.1"/>
    </source>
</evidence>
<reference evidence="3" key="1">
    <citation type="journal article" date="2014" name="Sci. Data">
        <title>Genomes of diverse isolates of the marine cyanobacterium Prochlorococcus.</title>
        <authorList>
            <person name="Biller S."/>
            <person name="Berube P."/>
            <person name="Thompson J."/>
            <person name="Kelly L."/>
            <person name="Roggensack S."/>
            <person name="Awad L."/>
            <person name="Roache-Johnson K."/>
            <person name="Ding H."/>
            <person name="Giovannoni S.J."/>
            <person name="Moore L.R."/>
            <person name="Chisholm S.W."/>
        </authorList>
    </citation>
    <scope>NUCLEOTIDE SEQUENCE [LARGE SCALE GENOMIC DNA]</scope>
    <source>
        <strain evidence="3">PAC1</strain>
    </source>
</reference>
<evidence type="ECO:0000313" key="3">
    <source>
        <dbReference type="Proteomes" id="UP000030392"/>
    </source>
</evidence>
<feature type="transmembrane region" description="Helical" evidence="1">
    <location>
        <begin position="20"/>
        <end position="42"/>
    </location>
</feature>
<dbReference type="RefSeq" id="WP_036905485.1">
    <property type="nucleotide sequence ID" value="NZ_CP138967.1"/>
</dbReference>
<sequence>MTYFILYFFGISSIWWVYRVGWIEALKTILSILIPSLLIILFNVKAGRLIFKNPMVGIISVLPTAIFIYRGSKPLVFGINSWIDRKRNEFVDSKEVVDAEVVSKEEA</sequence>
<accession>A0A0A2C8H7</accession>
<comment type="caution">
    <text evidence="2">The sequence shown here is derived from an EMBL/GenBank/DDBJ whole genome shotgun (WGS) entry which is preliminary data.</text>
</comment>
<dbReference type="AlphaFoldDB" id="A0A0A2C8H7"/>
<protein>
    <submittedName>
        <fullName evidence="2">Uncharacterized protein</fullName>
    </submittedName>
</protein>
<feature type="transmembrane region" description="Helical" evidence="1">
    <location>
        <begin position="49"/>
        <end position="69"/>
    </location>
</feature>
<evidence type="ECO:0000256" key="1">
    <source>
        <dbReference type="SAM" id="Phobius"/>
    </source>
</evidence>
<keyword evidence="1" id="KW-0812">Transmembrane</keyword>
<dbReference type="EMBL" id="JNAX01000010">
    <property type="protein sequence ID" value="KGG20934.1"/>
    <property type="molecule type" value="Genomic_DNA"/>
</dbReference>
<keyword evidence="1" id="KW-0472">Membrane</keyword>
<name>A0A0A2C8H7_PROMR</name>
<keyword evidence="1" id="KW-1133">Transmembrane helix</keyword>
<proteinExistence type="predicted"/>